<sequence length="336" mass="36221">MMRLHTASLPLLGLALLAAPAAAQDHSAHQAQAAPAPTPAPTPTPAPADPHAGHAMPMADPPPGHPEAMEGMDHSTMDHSAAASPSPGPEMETPPPPEAGIGPPRAADAIWGADAMRASRGDLRHHGDFPLFWFQADRAEFQAREGADGYLWDVQGYYGGPTSRFWFKSEGEGSFGERIEDAEIQALFSRAIGPFFDLQAGVRQDLAGPETTHAVLGIQGLAPYMFEVDAAVFLSHRGDLTARFEAELDQRITQRLILQPRAEFNLAAQDVPQLGIGAGLDTVEVGIRLRYEIIREFAPYIGIEQSWRVANSADYARAAGEDPSVTNFVAGIRFWF</sequence>
<keyword evidence="4" id="KW-1185">Reference proteome</keyword>
<keyword evidence="2" id="KW-0732">Signal</keyword>
<dbReference type="GO" id="GO:0009279">
    <property type="term" value="C:cell outer membrane"/>
    <property type="evidence" value="ECO:0007669"/>
    <property type="project" value="InterPro"/>
</dbReference>
<evidence type="ECO:0000256" key="1">
    <source>
        <dbReference type="SAM" id="MobiDB-lite"/>
    </source>
</evidence>
<feature type="compositionally biased region" description="Pro residues" evidence="1">
    <location>
        <begin position="86"/>
        <end position="98"/>
    </location>
</feature>
<accession>A0A844Z2Y9</accession>
<feature type="compositionally biased region" description="Low complexity" evidence="1">
    <location>
        <begin position="26"/>
        <end position="35"/>
    </location>
</feature>
<evidence type="ECO:0000313" key="4">
    <source>
        <dbReference type="Proteomes" id="UP000466966"/>
    </source>
</evidence>
<dbReference type="Proteomes" id="UP000466966">
    <property type="component" value="Unassembled WGS sequence"/>
</dbReference>
<feature type="chain" id="PRO_5033067614" evidence="2">
    <location>
        <begin position="24"/>
        <end position="336"/>
    </location>
</feature>
<dbReference type="AlphaFoldDB" id="A0A844Z2Y9"/>
<dbReference type="OrthoDB" id="9778934at2"/>
<evidence type="ECO:0000256" key="2">
    <source>
        <dbReference type="SAM" id="SignalP"/>
    </source>
</evidence>
<feature type="compositionally biased region" description="Basic and acidic residues" evidence="1">
    <location>
        <begin position="67"/>
        <end position="77"/>
    </location>
</feature>
<feature type="compositionally biased region" description="Low complexity" evidence="1">
    <location>
        <begin position="49"/>
        <end position="58"/>
    </location>
</feature>
<reference evidence="3 4" key="1">
    <citation type="submission" date="2019-12" db="EMBL/GenBank/DDBJ databases">
        <title>Genomic-based taxomic classification of the family Erythrobacteraceae.</title>
        <authorList>
            <person name="Xu L."/>
        </authorList>
    </citation>
    <scope>NUCLEOTIDE SEQUENCE [LARGE SCALE GENOMIC DNA]</scope>
    <source>
        <strain evidence="3 4">M0322</strain>
    </source>
</reference>
<comment type="caution">
    <text evidence="3">The sequence shown here is derived from an EMBL/GenBank/DDBJ whole genome shotgun (WGS) entry which is preliminary data.</text>
</comment>
<protein>
    <submittedName>
        <fullName evidence="3">Copper resistance protein B</fullName>
    </submittedName>
</protein>
<name>A0A844Z2Y9_9SPHN</name>
<feature type="compositionally biased region" description="Pro residues" evidence="1">
    <location>
        <begin position="36"/>
        <end position="48"/>
    </location>
</feature>
<dbReference type="GO" id="GO:0005507">
    <property type="term" value="F:copper ion binding"/>
    <property type="evidence" value="ECO:0007669"/>
    <property type="project" value="InterPro"/>
</dbReference>
<dbReference type="InterPro" id="IPR007939">
    <property type="entry name" value="Cu-R_B_prcur"/>
</dbReference>
<feature type="signal peptide" evidence="2">
    <location>
        <begin position="1"/>
        <end position="23"/>
    </location>
</feature>
<evidence type="ECO:0000313" key="3">
    <source>
        <dbReference type="EMBL" id="MXO73500.1"/>
    </source>
</evidence>
<dbReference type="GO" id="GO:0006878">
    <property type="term" value="P:intracellular copper ion homeostasis"/>
    <property type="evidence" value="ECO:0007669"/>
    <property type="project" value="InterPro"/>
</dbReference>
<proteinExistence type="predicted"/>
<organism evidence="3 4">
    <name type="scientific">Alteraurantiacibacter buctensis</name>
    <dbReference type="NCBI Taxonomy" id="1503981"/>
    <lineage>
        <taxon>Bacteria</taxon>
        <taxon>Pseudomonadati</taxon>
        <taxon>Pseudomonadota</taxon>
        <taxon>Alphaproteobacteria</taxon>
        <taxon>Sphingomonadales</taxon>
        <taxon>Erythrobacteraceae</taxon>
        <taxon>Alteraurantiacibacter</taxon>
    </lineage>
</organism>
<dbReference type="EMBL" id="WTYV01000010">
    <property type="protein sequence ID" value="MXO73500.1"/>
    <property type="molecule type" value="Genomic_DNA"/>
</dbReference>
<feature type="region of interest" description="Disordered" evidence="1">
    <location>
        <begin position="26"/>
        <end position="106"/>
    </location>
</feature>
<dbReference type="Pfam" id="PF05275">
    <property type="entry name" value="CopB"/>
    <property type="match status" value="1"/>
</dbReference>
<gene>
    <name evidence="3" type="ORF">GRI99_17930</name>
</gene>